<accession>G7UPZ5</accession>
<dbReference type="InterPro" id="IPR036515">
    <property type="entry name" value="Transposase_17_sf"/>
</dbReference>
<dbReference type="Proteomes" id="UP000005870">
    <property type="component" value="Chromosome"/>
</dbReference>
<proteinExistence type="predicted"/>
<dbReference type="KEGG" id="psd:DSC_11175"/>
<dbReference type="GO" id="GO:0004803">
    <property type="term" value="F:transposase activity"/>
    <property type="evidence" value="ECO:0007669"/>
    <property type="project" value="InterPro"/>
</dbReference>
<dbReference type="GO" id="GO:0043565">
    <property type="term" value="F:sequence-specific DNA binding"/>
    <property type="evidence" value="ECO:0007669"/>
    <property type="project" value="TreeGrafter"/>
</dbReference>
<evidence type="ECO:0000313" key="1">
    <source>
        <dbReference type="EMBL" id="AER56879.1"/>
    </source>
</evidence>
<organism evidence="1 2">
    <name type="scientific">Pseudoxanthomonas spadix (strain BD-a59)</name>
    <dbReference type="NCBI Taxonomy" id="1045855"/>
    <lineage>
        <taxon>Bacteria</taxon>
        <taxon>Pseudomonadati</taxon>
        <taxon>Pseudomonadota</taxon>
        <taxon>Gammaproteobacteria</taxon>
        <taxon>Lysobacterales</taxon>
        <taxon>Lysobacteraceae</taxon>
        <taxon>Pseudoxanthomonas</taxon>
    </lineage>
</organism>
<dbReference type="InterPro" id="IPR052715">
    <property type="entry name" value="RAYT_transposase"/>
</dbReference>
<dbReference type="HOGENOM" id="CLU_182752_0_0_6"/>
<dbReference type="SUPFAM" id="SSF143422">
    <property type="entry name" value="Transposase IS200-like"/>
    <property type="match status" value="1"/>
</dbReference>
<dbReference type="AlphaFoldDB" id="G7UPZ5"/>
<dbReference type="PANTHER" id="PTHR36966:SF1">
    <property type="entry name" value="REP-ASSOCIATED TYROSINE TRANSPOSASE"/>
    <property type="match status" value="1"/>
</dbReference>
<protein>
    <submittedName>
        <fullName evidence="1">Uncharacterized protein</fullName>
    </submittedName>
</protein>
<gene>
    <name evidence="1" type="ordered locus">DSC_11175</name>
</gene>
<dbReference type="EMBL" id="CP003093">
    <property type="protein sequence ID" value="AER56879.1"/>
    <property type="molecule type" value="Genomic_DNA"/>
</dbReference>
<evidence type="ECO:0000313" key="2">
    <source>
        <dbReference type="Proteomes" id="UP000005870"/>
    </source>
</evidence>
<keyword evidence="2" id="KW-1185">Reference proteome</keyword>
<dbReference type="eggNOG" id="COG1943">
    <property type="taxonomic scope" value="Bacteria"/>
</dbReference>
<dbReference type="GO" id="GO:0006313">
    <property type="term" value="P:DNA transposition"/>
    <property type="evidence" value="ECO:0007669"/>
    <property type="project" value="InterPro"/>
</dbReference>
<dbReference type="NCBIfam" id="NF047646">
    <property type="entry name" value="REP_Tyr_transpos"/>
    <property type="match status" value="1"/>
</dbReference>
<dbReference type="Gene3D" id="3.30.70.1290">
    <property type="entry name" value="Transposase IS200-like"/>
    <property type="match status" value="1"/>
</dbReference>
<dbReference type="PANTHER" id="PTHR36966">
    <property type="entry name" value="REP-ASSOCIATED TYROSINE TRANSPOSASE"/>
    <property type="match status" value="1"/>
</dbReference>
<name>G7UPZ5_PSEUP</name>
<reference evidence="1 2" key="1">
    <citation type="journal article" date="2012" name="J. Bacteriol.">
        <title>Complete Genome Sequence of the BTEX-Degrading Bacterium Pseudoxanthomonas spadix BD-a59.</title>
        <authorList>
            <person name="Lee S.H."/>
            <person name="Jin H.M."/>
            <person name="Lee H.J."/>
            <person name="Kim J.M."/>
            <person name="Jeon C.O."/>
        </authorList>
    </citation>
    <scope>NUCLEOTIDE SEQUENCE [LARGE SCALE GENOMIC DNA]</scope>
    <source>
        <strain evidence="1 2">BD-a59</strain>
    </source>
</reference>
<sequence length="88" mass="10270">MPDHWHGLLELGTESLDRSIGRAKALATRQWHKALDCQHVLWGRGFHDRAVRKDEDVLHMARYIVANPVRAGLVRRVGDYPYWNAIWL</sequence>